<evidence type="ECO:0000256" key="6">
    <source>
        <dbReference type="ARBA" id="ARBA00034075"/>
    </source>
</evidence>
<dbReference type="PANTHER" id="PTHR46640">
    <property type="entry name" value="TRIACYLGLYCEROL LIPASE, PUTATIVE (AFU_ORTHOLOGUE AFUA_6G06510)-RELATED"/>
    <property type="match status" value="1"/>
</dbReference>
<comment type="catalytic activity">
    <reaction evidence="6">
        <text>feruloyl-polysaccharide + H2O = ferulate + polysaccharide.</text>
        <dbReference type="EC" id="3.1.1.73"/>
    </reaction>
</comment>
<reference evidence="11" key="1">
    <citation type="submission" date="2019-04" db="EMBL/GenBank/DDBJ databases">
        <title>Friends and foes A comparative genomics studyof 23 Aspergillus species from section Flavi.</title>
        <authorList>
            <consortium name="DOE Joint Genome Institute"/>
            <person name="Kjaerbolling I."/>
            <person name="Vesth T."/>
            <person name="Frisvad J.C."/>
            <person name="Nybo J.L."/>
            <person name="Theobald S."/>
            <person name="Kildgaard S."/>
            <person name="Isbrandt T."/>
            <person name="Kuo A."/>
            <person name="Sato A."/>
            <person name="Lyhne E.K."/>
            <person name="Kogle M.E."/>
            <person name="Wiebenga A."/>
            <person name="Kun R.S."/>
            <person name="Lubbers R.J."/>
            <person name="Makela M.R."/>
            <person name="Barry K."/>
            <person name="Chovatia M."/>
            <person name="Clum A."/>
            <person name="Daum C."/>
            <person name="Haridas S."/>
            <person name="He G."/>
            <person name="LaButti K."/>
            <person name="Lipzen A."/>
            <person name="Mondo S."/>
            <person name="Riley R."/>
            <person name="Salamov A."/>
            <person name="Simmons B.A."/>
            <person name="Magnuson J.K."/>
            <person name="Henrissat B."/>
            <person name="Mortensen U.H."/>
            <person name="Larsen T.O."/>
            <person name="Devries R.P."/>
            <person name="Grigoriev I.V."/>
            <person name="Machida M."/>
            <person name="Baker S.E."/>
            <person name="Andersen M.R."/>
        </authorList>
    </citation>
    <scope>NUCLEOTIDE SEQUENCE [LARGE SCALE GENOMIC DNA]</scope>
    <source>
        <strain evidence="11">IBT 14317</strain>
    </source>
</reference>
<name>A0A5N7CJ51_PETAA</name>
<dbReference type="EC" id="3.1.1.73" evidence="1"/>
<keyword evidence="4 9" id="KW-0732">Signal</keyword>
<keyword evidence="5 11" id="KW-0378">Hydrolase</keyword>
<comment type="similarity">
    <text evidence="7">Belongs to the AB hydrolase superfamily. FaeA family.</text>
</comment>
<dbReference type="SUPFAM" id="SSF53474">
    <property type="entry name" value="alpha/beta-Hydrolases"/>
    <property type="match status" value="1"/>
</dbReference>
<dbReference type="EMBL" id="ML735227">
    <property type="protein sequence ID" value="KAE8393889.1"/>
    <property type="molecule type" value="Genomic_DNA"/>
</dbReference>
<keyword evidence="3" id="KW-0119">Carbohydrate metabolism</keyword>
<organism evidence="11">
    <name type="scientific">Petromyces alliaceus</name>
    <name type="common">Aspergillus alliaceus</name>
    <dbReference type="NCBI Taxonomy" id="209559"/>
    <lineage>
        <taxon>Eukaryota</taxon>
        <taxon>Fungi</taxon>
        <taxon>Dikarya</taxon>
        <taxon>Ascomycota</taxon>
        <taxon>Pezizomycotina</taxon>
        <taxon>Eurotiomycetes</taxon>
        <taxon>Eurotiomycetidae</taxon>
        <taxon>Eurotiales</taxon>
        <taxon>Aspergillaceae</taxon>
        <taxon>Aspergillus</taxon>
        <taxon>Aspergillus subgen. Circumdati</taxon>
    </lineage>
</organism>
<sequence>MGFATLVTSIATLACVGLASAVPTLHSRAIPDPFAFPTLHRAALLSSAAYSGCTGSAFDVTITKQINNLVTDTQGYIGYSSEKKTITVVMRGSTSPTDFFNDLSTVLVTPKLSGVTFPSEAKIMDGINIPWAAVHDEVITEVNRLIKQYPDFTLESTGHSLGGSLTYLSYIALAQNFPGKPLTSIALAAFPIGNKEFADFGSSQPGTIMRGNNQGDGVPNMYVSPQGFHHFGIEYYSSGAAVTTVKCEGERDSGCTAGDGMYGVTPQHVSSFGILEMTAGCGP</sequence>
<dbReference type="AlphaFoldDB" id="A0A5N7CJ51"/>
<dbReference type="CDD" id="cd00519">
    <property type="entry name" value="Lipase_3"/>
    <property type="match status" value="1"/>
</dbReference>
<dbReference type="InterPro" id="IPR051299">
    <property type="entry name" value="AB_hydrolase_lip/est"/>
</dbReference>
<dbReference type="InterPro" id="IPR002921">
    <property type="entry name" value="Fungal_lipase-type"/>
</dbReference>
<dbReference type="OrthoDB" id="426718at2759"/>
<feature type="chain" id="PRO_5024845877" description="feruloyl esterase" evidence="9">
    <location>
        <begin position="22"/>
        <end position="283"/>
    </location>
</feature>
<protein>
    <recommendedName>
        <fullName evidence="1">feruloyl esterase</fullName>
        <ecNumber evidence="1">3.1.1.73</ecNumber>
    </recommendedName>
    <alternativeName>
        <fullName evidence="8">Ferulic acid esterase A</fullName>
    </alternativeName>
</protein>
<evidence type="ECO:0000313" key="11">
    <source>
        <dbReference type="EMBL" id="KAE8393889.1"/>
    </source>
</evidence>
<dbReference type="GO" id="GO:0030600">
    <property type="term" value="F:feruloyl esterase activity"/>
    <property type="evidence" value="ECO:0007669"/>
    <property type="project" value="UniProtKB-EC"/>
</dbReference>
<evidence type="ECO:0000256" key="2">
    <source>
        <dbReference type="ARBA" id="ARBA00022487"/>
    </source>
</evidence>
<dbReference type="GO" id="GO:0006629">
    <property type="term" value="P:lipid metabolic process"/>
    <property type="evidence" value="ECO:0007669"/>
    <property type="project" value="InterPro"/>
</dbReference>
<evidence type="ECO:0000256" key="9">
    <source>
        <dbReference type="SAM" id="SignalP"/>
    </source>
</evidence>
<evidence type="ECO:0000256" key="5">
    <source>
        <dbReference type="ARBA" id="ARBA00022801"/>
    </source>
</evidence>
<feature type="signal peptide" evidence="9">
    <location>
        <begin position="1"/>
        <end position="21"/>
    </location>
</feature>
<dbReference type="Pfam" id="PF01764">
    <property type="entry name" value="Lipase_3"/>
    <property type="match status" value="1"/>
</dbReference>
<evidence type="ECO:0000256" key="4">
    <source>
        <dbReference type="ARBA" id="ARBA00022729"/>
    </source>
</evidence>
<keyword evidence="2" id="KW-0719">Serine esterase</keyword>
<evidence type="ECO:0000256" key="8">
    <source>
        <dbReference type="ARBA" id="ARBA00041313"/>
    </source>
</evidence>
<dbReference type="PANTHER" id="PTHR46640:SF1">
    <property type="entry name" value="FUNGAL LIPASE-LIKE DOMAIN-CONTAINING PROTEIN-RELATED"/>
    <property type="match status" value="1"/>
</dbReference>
<dbReference type="Proteomes" id="UP000326877">
    <property type="component" value="Unassembled WGS sequence"/>
</dbReference>
<gene>
    <name evidence="11" type="ORF">BDV23DRAFT_180338</name>
</gene>
<keyword evidence="3" id="KW-0624">Polysaccharide degradation</keyword>
<evidence type="ECO:0000256" key="1">
    <source>
        <dbReference type="ARBA" id="ARBA00013091"/>
    </source>
</evidence>
<proteinExistence type="inferred from homology"/>
<keyword evidence="3" id="KW-0858">Xylan degradation</keyword>
<dbReference type="InterPro" id="IPR029058">
    <property type="entry name" value="AB_hydrolase_fold"/>
</dbReference>
<dbReference type="GO" id="GO:0045493">
    <property type="term" value="P:xylan catabolic process"/>
    <property type="evidence" value="ECO:0007669"/>
    <property type="project" value="UniProtKB-KW"/>
</dbReference>
<evidence type="ECO:0000259" key="10">
    <source>
        <dbReference type="Pfam" id="PF01764"/>
    </source>
</evidence>
<feature type="domain" description="Fungal lipase-type" evidence="10">
    <location>
        <begin position="88"/>
        <end position="221"/>
    </location>
</feature>
<accession>A0A5N7CJ51</accession>
<dbReference type="Gene3D" id="3.40.50.1820">
    <property type="entry name" value="alpha/beta hydrolase"/>
    <property type="match status" value="1"/>
</dbReference>
<evidence type="ECO:0000256" key="3">
    <source>
        <dbReference type="ARBA" id="ARBA00022651"/>
    </source>
</evidence>
<evidence type="ECO:0000256" key="7">
    <source>
        <dbReference type="ARBA" id="ARBA00037991"/>
    </source>
</evidence>